<evidence type="ECO:0000313" key="2">
    <source>
        <dbReference type="Proteomes" id="UP000828390"/>
    </source>
</evidence>
<dbReference type="EMBL" id="JAIWYP010000005">
    <property type="protein sequence ID" value="KAH3825416.1"/>
    <property type="molecule type" value="Genomic_DNA"/>
</dbReference>
<dbReference type="AlphaFoldDB" id="A0A9D4H1P4"/>
<protein>
    <submittedName>
        <fullName evidence="1">Uncharacterized protein</fullName>
    </submittedName>
</protein>
<reference evidence="1" key="2">
    <citation type="submission" date="2020-11" db="EMBL/GenBank/DDBJ databases">
        <authorList>
            <person name="McCartney M.A."/>
            <person name="Auch B."/>
            <person name="Kono T."/>
            <person name="Mallez S."/>
            <person name="Becker A."/>
            <person name="Gohl D.M."/>
            <person name="Silverstein K.A.T."/>
            <person name="Koren S."/>
            <person name="Bechman K.B."/>
            <person name="Herman A."/>
            <person name="Abrahante J.E."/>
            <person name="Garbe J."/>
        </authorList>
    </citation>
    <scope>NUCLEOTIDE SEQUENCE</scope>
    <source>
        <strain evidence="1">Duluth1</strain>
        <tissue evidence="1">Whole animal</tissue>
    </source>
</reference>
<organism evidence="1 2">
    <name type="scientific">Dreissena polymorpha</name>
    <name type="common">Zebra mussel</name>
    <name type="synonym">Mytilus polymorpha</name>
    <dbReference type="NCBI Taxonomy" id="45954"/>
    <lineage>
        <taxon>Eukaryota</taxon>
        <taxon>Metazoa</taxon>
        <taxon>Spiralia</taxon>
        <taxon>Lophotrochozoa</taxon>
        <taxon>Mollusca</taxon>
        <taxon>Bivalvia</taxon>
        <taxon>Autobranchia</taxon>
        <taxon>Heteroconchia</taxon>
        <taxon>Euheterodonta</taxon>
        <taxon>Imparidentia</taxon>
        <taxon>Neoheterodontei</taxon>
        <taxon>Myida</taxon>
        <taxon>Dreissenoidea</taxon>
        <taxon>Dreissenidae</taxon>
        <taxon>Dreissena</taxon>
    </lineage>
</organism>
<name>A0A9D4H1P4_DREPO</name>
<evidence type="ECO:0000313" key="1">
    <source>
        <dbReference type="EMBL" id="KAH3825416.1"/>
    </source>
</evidence>
<keyword evidence="2" id="KW-1185">Reference proteome</keyword>
<dbReference type="Proteomes" id="UP000828390">
    <property type="component" value="Unassembled WGS sequence"/>
</dbReference>
<gene>
    <name evidence="1" type="ORF">DPMN_127291</name>
</gene>
<comment type="caution">
    <text evidence="1">The sequence shown here is derived from an EMBL/GenBank/DDBJ whole genome shotgun (WGS) entry which is preliminary data.</text>
</comment>
<accession>A0A9D4H1P4</accession>
<reference evidence="1" key="1">
    <citation type="journal article" date="2019" name="bioRxiv">
        <title>The Genome of the Zebra Mussel, Dreissena polymorpha: A Resource for Invasive Species Research.</title>
        <authorList>
            <person name="McCartney M.A."/>
            <person name="Auch B."/>
            <person name="Kono T."/>
            <person name="Mallez S."/>
            <person name="Zhang Y."/>
            <person name="Obille A."/>
            <person name="Becker A."/>
            <person name="Abrahante J.E."/>
            <person name="Garbe J."/>
            <person name="Badalamenti J.P."/>
            <person name="Herman A."/>
            <person name="Mangelson H."/>
            <person name="Liachko I."/>
            <person name="Sullivan S."/>
            <person name="Sone E.D."/>
            <person name="Koren S."/>
            <person name="Silverstein K.A.T."/>
            <person name="Beckman K.B."/>
            <person name="Gohl D.M."/>
        </authorList>
    </citation>
    <scope>NUCLEOTIDE SEQUENCE</scope>
    <source>
        <strain evidence="1">Duluth1</strain>
        <tissue evidence="1">Whole animal</tissue>
    </source>
</reference>
<sequence>MQEFPQAVLLIKLGLACQDAASTLSNVLTRKENLPLRQLLYFAEDYLQVPRDKQKACNLSDEKQTRTT</sequence>
<proteinExistence type="predicted"/>